<keyword evidence="7" id="KW-1185">Reference proteome</keyword>
<dbReference type="OrthoDB" id="415023at2759"/>
<keyword evidence="3" id="KW-0645">Protease</keyword>
<comment type="function">
    <text evidence="3">Hydrolase that can remove conjugated ubiquitin from proteins and may therefore play an important regulatory role at the level of protein turnover by preventing degradation.</text>
</comment>
<dbReference type="SUPFAM" id="SSF54001">
    <property type="entry name" value="Cysteine proteinases"/>
    <property type="match status" value="1"/>
</dbReference>
<reference evidence="5" key="1">
    <citation type="submission" date="2022-10" db="EMBL/GenBank/DDBJ databases">
        <authorList>
            <person name="Chen Y."/>
            <person name="Dougan E. K."/>
            <person name="Chan C."/>
            <person name="Rhodes N."/>
            <person name="Thang M."/>
        </authorList>
    </citation>
    <scope>NUCLEOTIDE SEQUENCE</scope>
</reference>
<dbReference type="GO" id="GO:0004843">
    <property type="term" value="F:cysteine-type deubiquitinase activity"/>
    <property type="evidence" value="ECO:0007669"/>
    <property type="project" value="UniProtKB-UniRule"/>
</dbReference>
<evidence type="ECO:0000313" key="6">
    <source>
        <dbReference type="EMBL" id="CAL1153100.1"/>
    </source>
</evidence>
<dbReference type="GO" id="GO:0036503">
    <property type="term" value="P:ERAD pathway"/>
    <property type="evidence" value="ECO:0007669"/>
    <property type="project" value="TreeGrafter"/>
</dbReference>
<evidence type="ECO:0000313" key="7">
    <source>
        <dbReference type="Proteomes" id="UP001152797"/>
    </source>
</evidence>
<dbReference type="PANTHER" id="PTHR13312:SF6">
    <property type="entry name" value="UBIQUITIN THIOESTERASE OTU"/>
    <property type="match status" value="1"/>
</dbReference>
<dbReference type="EMBL" id="CAMXCT020002669">
    <property type="protein sequence ID" value="CAL1153100.1"/>
    <property type="molecule type" value="Genomic_DNA"/>
</dbReference>
<comment type="catalytic activity">
    <reaction evidence="1 3">
        <text>Thiol-dependent hydrolysis of ester, thioester, amide, peptide and isopeptide bonds formed by the C-terminal Gly of ubiquitin (a 76-residue protein attached to proteins as an intracellular targeting signal).</text>
        <dbReference type="EC" id="3.4.19.12"/>
    </reaction>
</comment>
<dbReference type="AlphaFoldDB" id="A0A9P1G6M5"/>
<dbReference type="GO" id="GO:0016579">
    <property type="term" value="P:protein deubiquitination"/>
    <property type="evidence" value="ECO:0007669"/>
    <property type="project" value="TreeGrafter"/>
</dbReference>
<dbReference type="GO" id="GO:0005829">
    <property type="term" value="C:cytosol"/>
    <property type="evidence" value="ECO:0007669"/>
    <property type="project" value="TreeGrafter"/>
</dbReference>
<dbReference type="PROSITE" id="PS50802">
    <property type="entry name" value="OTU"/>
    <property type="match status" value="1"/>
</dbReference>
<proteinExistence type="predicted"/>
<accession>A0A9P1G6M5</accession>
<evidence type="ECO:0000256" key="2">
    <source>
        <dbReference type="ARBA" id="ARBA00022801"/>
    </source>
</evidence>
<feature type="domain" description="OTU" evidence="4">
    <location>
        <begin position="46"/>
        <end position="178"/>
    </location>
</feature>
<dbReference type="EMBL" id="CAMXCT010002669">
    <property type="protein sequence ID" value="CAI3999725.1"/>
    <property type="molecule type" value="Genomic_DNA"/>
</dbReference>
<keyword evidence="3" id="KW-0963">Cytoplasm</keyword>
<evidence type="ECO:0000256" key="1">
    <source>
        <dbReference type="ARBA" id="ARBA00000707"/>
    </source>
</evidence>
<organism evidence="5">
    <name type="scientific">Cladocopium goreaui</name>
    <dbReference type="NCBI Taxonomy" id="2562237"/>
    <lineage>
        <taxon>Eukaryota</taxon>
        <taxon>Sar</taxon>
        <taxon>Alveolata</taxon>
        <taxon>Dinophyceae</taxon>
        <taxon>Suessiales</taxon>
        <taxon>Symbiodiniaceae</taxon>
        <taxon>Cladocopium</taxon>
    </lineage>
</organism>
<dbReference type="Proteomes" id="UP001152797">
    <property type="component" value="Unassembled WGS sequence"/>
</dbReference>
<keyword evidence="3" id="KW-0788">Thiol protease</keyword>
<reference evidence="6" key="2">
    <citation type="submission" date="2024-04" db="EMBL/GenBank/DDBJ databases">
        <authorList>
            <person name="Chen Y."/>
            <person name="Shah S."/>
            <person name="Dougan E. K."/>
            <person name="Thang M."/>
            <person name="Chan C."/>
        </authorList>
    </citation>
    <scope>NUCLEOTIDE SEQUENCE [LARGE SCALE GENOMIC DNA]</scope>
</reference>
<dbReference type="EMBL" id="CAMXCT030002669">
    <property type="protein sequence ID" value="CAL4787037.1"/>
    <property type="molecule type" value="Genomic_DNA"/>
</dbReference>
<dbReference type="EC" id="3.4.19.12" evidence="3"/>
<dbReference type="GO" id="GO:0005634">
    <property type="term" value="C:nucleus"/>
    <property type="evidence" value="ECO:0007669"/>
    <property type="project" value="TreeGrafter"/>
</dbReference>
<evidence type="ECO:0000313" key="5">
    <source>
        <dbReference type="EMBL" id="CAI3999725.1"/>
    </source>
</evidence>
<dbReference type="InterPro" id="IPR003323">
    <property type="entry name" value="OTU_dom"/>
</dbReference>
<evidence type="ECO:0000256" key="3">
    <source>
        <dbReference type="RuleBase" id="RU367104"/>
    </source>
</evidence>
<sequence length="218" mass="24433">MSCGSGLWLMLTDTPWRSALQFFSLTCLGGVALWAPVAVPVPGPKLRIVPVAGDGNCLFRAVARGENGTEPLRPKEEDARSKELRAKAVAELVRQRKEIEWAIEGNFDSYVRRMSRNGEWGGEPELLMLSKVLHRCIEVYMMTQRLTKIQTYGEEFTGAPKIRVLFHGYGHYSAMVEDAAKEFAPDDPRLVINYRKVYDVACISLGPCGHEDPSTNWT</sequence>
<dbReference type="Gene3D" id="3.90.70.80">
    <property type="match status" value="1"/>
</dbReference>
<keyword evidence="2 3" id="KW-0378">Hydrolase</keyword>
<dbReference type="InterPro" id="IPR038765">
    <property type="entry name" value="Papain-like_cys_pep_sf"/>
</dbReference>
<dbReference type="PANTHER" id="PTHR13312">
    <property type="entry name" value="HIV-INDUCED PROTEIN-7-LIKE PROTEASE"/>
    <property type="match status" value="1"/>
</dbReference>
<evidence type="ECO:0000259" key="4">
    <source>
        <dbReference type="PROSITE" id="PS50802"/>
    </source>
</evidence>
<protein>
    <recommendedName>
        <fullName evidence="3">Ubiquitin thioesterase OTU</fullName>
        <ecNumber evidence="3">3.4.19.12</ecNumber>
    </recommendedName>
</protein>
<dbReference type="Pfam" id="PF02338">
    <property type="entry name" value="OTU"/>
    <property type="match status" value="1"/>
</dbReference>
<comment type="subcellular location">
    <subcellularLocation>
        <location evidence="3">Cytoplasm</location>
    </subcellularLocation>
</comment>
<keyword evidence="3" id="KW-0833">Ubl conjugation pathway</keyword>
<name>A0A9P1G6M5_9DINO</name>
<dbReference type="GO" id="GO:0030968">
    <property type="term" value="P:endoplasmic reticulum unfolded protein response"/>
    <property type="evidence" value="ECO:0007669"/>
    <property type="project" value="TreeGrafter"/>
</dbReference>
<gene>
    <name evidence="5" type="ORF">C1SCF055_LOCUS25901</name>
</gene>
<comment type="caution">
    <text evidence="5">The sequence shown here is derived from an EMBL/GenBank/DDBJ whole genome shotgun (WGS) entry which is preliminary data.</text>
</comment>